<keyword evidence="5" id="KW-1185">Reference proteome</keyword>
<reference evidence="4 5" key="1">
    <citation type="submission" date="2019-03" db="EMBL/GenBank/DDBJ databases">
        <title>Primorskyibacter sp. SS33 isolated from sediments.</title>
        <authorList>
            <person name="Xunke S."/>
        </authorList>
    </citation>
    <scope>NUCLEOTIDE SEQUENCE [LARGE SCALE GENOMIC DNA]</scope>
    <source>
        <strain evidence="4 5">SS33</strain>
    </source>
</reference>
<evidence type="ECO:0000256" key="2">
    <source>
        <dbReference type="RuleBase" id="RU003749"/>
    </source>
</evidence>
<sequence>MEMTAWTDAGRLVLRPEVSRIDAVAAVAFKDAVRDRAAGAAGAVVLDLGGVGFIDSSGLGAIVRAMKQLAPDRQLELANLQPPVAKVFALTRLDRVLTIHSRLDRVRDGPDHAA</sequence>
<dbReference type="PROSITE" id="PS50801">
    <property type="entry name" value="STAS"/>
    <property type="match status" value="1"/>
</dbReference>
<dbReference type="Gene3D" id="3.30.750.24">
    <property type="entry name" value="STAS domain"/>
    <property type="match status" value="1"/>
</dbReference>
<evidence type="ECO:0000256" key="1">
    <source>
        <dbReference type="ARBA" id="ARBA00009013"/>
    </source>
</evidence>
<evidence type="ECO:0000313" key="4">
    <source>
        <dbReference type="EMBL" id="TDL78371.1"/>
    </source>
</evidence>
<dbReference type="RefSeq" id="WP_133397044.1">
    <property type="nucleotide sequence ID" value="NZ_SNAA01000011.1"/>
</dbReference>
<dbReference type="PANTHER" id="PTHR33495">
    <property type="entry name" value="ANTI-SIGMA FACTOR ANTAGONIST TM_1081-RELATED-RELATED"/>
    <property type="match status" value="1"/>
</dbReference>
<comment type="caution">
    <text evidence="4">The sequence shown here is derived from an EMBL/GenBank/DDBJ whole genome shotgun (WGS) entry which is preliminary data.</text>
</comment>
<dbReference type="OrthoDB" id="9796076at2"/>
<dbReference type="InterPro" id="IPR003658">
    <property type="entry name" value="Anti-sigma_ant"/>
</dbReference>
<dbReference type="AlphaFoldDB" id="A0A4R6A3Z8"/>
<dbReference type="PANTHER" id="PTHR33495:SF2">
    <property type="entry name" value="ANTI-SIGMA FACTOR ANTAGONIST TM_1081-RELATED"/>
    <property type="match status" value="1"/>
</dbReference>
<proteinExistence type="inferred from homology"/>
<comment type="similarity">
    <text evidence="1 2">Belongs to the anti-sigma-factor antagonist family.</text>
</comment>
<dbReference type="NCBIfam" id="TIGR00377">
    <property type="entry name" value="ant_ant_sig"/>
    <property type="match status" value="1"/>
</dbReference>
<evidence type="ECO:0000313" key="5">
    <source>
        <dbReference type="Proteomes" id="UP000295701"/>
    </source>
</evidence>
<accession>A0A4R6A3Z8</accession>
<organism evidence="4 5">
    <name type="scientific">Palleronia sediminis</name>
    <dbReference type="NCBI Taxonomy" id="2547833"/>
    <lineage>
        <taxon>Bacteria</taxon>
        <taxon>Pseudomonadati</taxon>
        <taxon>Pseudomonadota</taxon>
        <taxon>Alphaproteobacteria</taxon>
        <taxon>Rhodobacterales</taxon>
        <taxon>Roseobacteraceae</taxon>
        <taxon>Palleronia</taxon>
    </lineage>
</organism>
<dbReference type="CDD" id="cd07043">
    <property type="entry name" value="STAS_anti-anti-sigma_factors"/>
    <property type="match status" value="1"/>
</dbReference>
<feature type="domain" description="STAS" evidence="3">
    <location>
        <begin position="21"/>
        <end position="113"/>
    </location>
</feature>
<dbReference type="Pfam" id="PF01740">
    <property type="entry name" value="STAS"/>
    <property type="match status" value="1"/>
</dbReference>
<dbReference type="EMBL" id="SNAA01000011">
    <property type="protein sequence ID" value="TDL78371.1"/>
    <property type="molecule type" value="Genomic_DNA"/>
</dbReference>
<dbReference type="GO" id="GO:0043856">
    <property type="term" value="F:anti-sigma factor antagonist activity"/>
    <property type="evidence" value="ECO:0007669"/>
    <property type="project" value="InterPro"/>
</dbReference>
<gene>
    <name evidence="4" type="ORF">E2L08_10530</name>
</gene>
<dbReference type="Proteomes" id="UP000295701">
    <property type="component" value="Unassembled WGS sequence"/>
</dbReference>
<dbReference type="InterPro" id="IPR036513">
    <property type="entry name" value="STAS_dom_sf"/>
</dbReference>
<dbReference type="SUPFAM" id="SSF52091">
    <property type="entry name" value="SpoIIaa-like"/>
    <property type="match status" value="1"/>
</dbReference>
<evidence type="ECO:0000259" key="3">
    <source>
        <dbReference type="PROSITE" id="PS50801"/>
    </source>
</evidence>
<dbReference type="InterPro" id="IPR002645">
    <property type="entry name" value="STAS_dom"/>
</dbReference>
<name>A0A4R6A3Z8_9RHOB</name>
<protein>
    <recommendedName>
        <fullName evidence="2">Anti-sigma factor antagonist</fullName>
    </recommendedName>
</protein>